<feature type="domain" description="Glycoside hydrolase 131 catalytic N-terminal" evidence="2">
    <location>
        <begin position="29"/>
        <end position="244"/>
    </location>
</feature>
<keyword evidence="1" id="KW-0732">Signal</keyword>
<evidence type="ECO:0000256" key="1">
    <source>
        <dbReference type="SAM" id="SignalP"/>
    </source>
</evidence>
<feature type="chain" id="PRO_5003471325" description="Glycoside hydrolase 131 catalytic N-terminal domain-containing protein" evidence="1">
    <location>
        <begin position="22"/>
        <end position="263"/>
    </location>
</feature>
<dbReference type="KEGG" id="psoj:PHYSODRAFT_293237"/>
<evidence type="ECO:0000313" key="4">
    <source>
        <dbReference type="Proteomes" id="UP000002640"/>
    </source>
</evidence>
<gene>
    <name evidence="3" type="ORF">PHYSODRAFT_293237</name>
</gene>
<protein>
    <recommendedName>
        <fullName evidence="2">Glycoside hydrolase 131 catalytic N-terminal domain-containing protein</fullName>
    </recommendedName>
</protein>
<organism evidence="3 4">
    <name type="scientific">Phytophthora sojae (strain P6497)</name>
    <name type="common">Soybean stem and root rot agent</name>
    <name type="synonym">Phytophthora megasperma f. sp. glycines</name>
    <dbReference type="NCBI Taxonomy" id="1094619"/>
    <lineage>
        <taxon>Eukaryota</taxon>
        <taxon>Sar</taxon>
        <taxon>Stramenopiles</taxon>
        <taxon>Oomycota</taxon>
        <taxon>Peronosporomycetes</taxon>
        <taxon>Peronosporales</taxon>
        <taxon>Peronosporaceae</taxon>
        <taxon>Phytophthora</taxon>
    </lineage>
</organism>
<name>G4YP89_PHYSP</name>
<evidence type="ECO:0000313" key="3">
    <source>
        <dbReference type="EMBL" id="EGZ27223.1"/>
    </source>
</evidence>
<evidence type="ECO:0000259" key="2">
    <source>
        <dbReference type="Pfam" id="PF18271"/>
    </source>
</evidence>
<feature type="signal peptide" evidence="1">
    <location>
        <begin position="1"/>
        <end position="21"/>
    </location>
</feature>
<dbReference type="PANTHER" id="PTHR34612">
    <property type="entry name" value="GH131_N DOMAIN-CONTAINING PROTEIN"/>
    <property type="match status" value="1"/>
</dbReference>
<sequence length="263" mass="28192">MQIFSAILGLVALTSSTLVDAASPGYRSLPWDGRTFNLTVDTINDKYLTPILMQRNGGQDGNPVDYVSVQYQARPFGYNGDSGQLSIGVDANAIYSTDKDNIEGASDGTTFFRASAMKAEAFLNAYDWRLIFLGSDLFRIGVDASANPPIVYYRINGNERGQVVDRLRTWHLKSAGGNNMVLEFYTSTGQDELALNVTSELPGQLRVLHDFHIGLFTQSSVGSAPAMNAQQDVVSFSGVSVEATAIDAGAPTPAPSMAVTSAS</sequence>
<accession>G4YP89</accession>
<dbReference type="Pfam" id="PF18271">
    <property type="entry name" value="GH131_N"/>
    <property type="match status" value="1"/>
</dbReference>
<dbReference type="Gene3D" id="2.60.120.1160">
    <property type="match status" value="1"/>
</dbReference>
<dbReference type="GeneID" id="20640961"/>
<keyword evidence="4" id="KW-1185">Reference proteome</keyword>
<dbReference type="Proteomes" id="UP000002640">
    <property type="component" value="Unassembled WGS sequence"/>
</dbReference>
<dbReference type="EMBL" id="JH159151">
    <property type="protein sequence ID" value="EGZ27223.1"/>
    <property type="molecule type" value="Genomic_DNA"/>
</dbReference>
<dbReference type="AlphaFoldDB" id="G4YP89"/>
<dbReference type="InParanoid" id="G4YP89"/>
<dbReference type="PANTHER" id="PTHR34612:SF6">
    <property type="entry name" value="GLYCOSIDE HYDROLASE 131 CATALYTIC N-TERMINAL DOMAIN-CONTAINING PROTEIN"/>
    <property type="match status" value="1"/>
</dbReference>
<dbReference type="InterPro" id="IPR041524">
    <property type="entry name" value="GH131_N"/>
</dbReference>
<proteinExistence type="predicted"/>
<dbReference type="RefSeq" id="XP_009514498.1">
    <property type="nucleotide sequence ID" value="XM_009516203.1"/>
</dbReference>
<reference evidence="3 4" key="1">
    <citation type="journal article" date="2006" name="Science">
        <title>Phytophthora genome sequences uncover evolutionary origins and mechanisms of pathogenesis.</title>
        <authorList>
            <person name="Tyler B.M."/>
            <person name="Tripathy S."/>
            <person name="Zhang X."/>
            <person name="Dehal P."/>
            <person name="Jiang R.H."/>
            <person name="Aerts A."/>
            <person name="Arredondo F.D."/>
            <person name="Baxter L."/>
            <person name="Bensasson D."/>
            <person name="Beynon J.L."/>
            <person name="Chapman J."/>
            <person name="Damasceno C.M."/>
            <person name="Dorrance A.E."/>
            <person name="Dou D."/>
            <person name="Dickerman A.W."/>
            <person name="Dubchak I.L."/>
            <person name="Garbelotto M."/>
            <person name="Gijzen M."/>
            <person name="Gordon S.G."/>
            <person name="Govers F."/>
            <person name="Grunwald N.J."/>
            <person name="Huang W."/>
            <person name="Ivors K.L."/>
            <person name="Jones R.W."/>
            <person name="Kamoun S."/>
            <person name="Krampis K."/>
            <person name="Lamour K.H."/>
            <person name="Lee M.K."/>
            <person name="McDonald W.H."/>
            <person name="Medina M."/>
            <person name="Meijer H.J."/>
            <person name="Nordberg E.K."/>
            <person name="Maclean D.J."/>
            <person name="Ospina-Giraldo M.D."/>
            <person name="Morris P.F."/>
            <person name="Phuntumart V."/>
            <person name="Putnam N.H."/>
            <person name="Rash S."/>
            <person name="Rose J.K."/>
            <person name="Sakihama Y."/>
            <person name="Salamov A.A."/>
            <person name="Savidor A."/>
            <person name="Scheuring C.F."/>
            <person name="Smith B.M."/>
            <person name="Sobral B.W."/>
            <person name="Terry A."/>
            <person name="Torto-Alalibo T.A."/>
            <person name="Win J."/>
            <person name="Xu Z."/>
            <person name="Zhang H."/>
            <person name="Grigoriev I.V."/>
            <person name="Rokhsar D.S."/>
            <person name="Boore J.L."/>
        </authorList>
    </citation>
    <scope>NUCLEOTIDE SEQUENCE [LARGE SCALE GENOMIC DNA]</scope>
    <source>
        <strain evidence="3 4">P6497</strain>
    </source>
</reference>
<dbReference type="SMR" id="G4YP89"/>